<dbReference type="KEGG" id="oac:Oscil6304_3393"/>
<keyword evidence="3" id="KW-1185">Reference proteome</keyword>
<dbReference type="AlphaFoldDB" id="K9TKN8"/>
<protein>
    <submittedName>
        <fullName evidence="2">Uncharacterized protein</fullName>
    </submittedName>
</protein>
<accession>K9TKN8</accession>
<dbReference type="eggNOG" id="ENOG5032V36">
    <property type="taxonomic scope" value="Bacteria"/>
</dbReference>
<dbReference type="Proteomes" id="UP000010367">
    <property type="component" value="Chromosome"/>
</dbReference>
<feature type="compositionally biased region" description="Basic and acidic residues" evidence="1">
    <location>
        <begin position="54"/>
        <end position="67"/>
    </location>
</feature>
<proteinExistence type="predicted"/>
<dbReference type="InParanoid" id="K9TKN8"/>
<organism evidence="2 3">
    <name type="scientific">Oscillatoria acuminata PCC 6304</name>
    <dbReference type="NCBI Taxonomy" id="56110"/>
    <lineage>
        <taxon>Bacteria</taxon>
        <taxon>Bacillati</taxon>
        <taxon>Cyanobacteriota</taxon>
        <taxon>Cyanophyceae</taxon>
        <taxon>Oscillatoriophycideae</taxon>
        <taxon>Oscillatoriales</taxon>
        <taxon>Oscillatoriaceae</taxon>
        <taxon>Oscillatoria</taxon>
    </lineage>
</organism>
<dbReference type="HOGENOM" id="CLU_161997_0_0_3"/>
<feature type="region of interest" description="Disordered" evidence="1">
    <location>
        <begin position="42"/>
        <end position="77"/>
    </location>
</feature>
<dbReference type="PATRIC" id="fig|56110.3.peg.4063"/>
<dbReference type="EMBL" id="CP003607">
    <property type="protein sequence ID" value="AFY82963.1"/>
    <property type="molecule type" value="Genomic_DNA"/>
</dbReference>
<evidence type="ECO:0000313" key="3">
    <source>
        <dbReference type="Proteomes" id="UP000010367"/>
    </source>
</evidence>
<evidence type="ECO:0000256" key="1">
    <source>
        <dbReference type="SAM" id="MobiDB-lite"/>
    </source>
</evidence>
<sequence length="126" mass="14759">MAVFITLFPDFFQNLWEFSTLFYLNKKVETTKQRGFMSDYDSIDQRRTANPGDRIADENQSIEEKSKQLAVDSPDITGDHIQVPTYFIVEDEEGNQEALHHVKDAEEISDVIRQARTDDEGNRKWW</sequence>
<reference evidence="2 3" key="1">
    <citation type="submission" date="2012-06" db="EMBL/GenBank/DDBJ databases">
        <title>Finished chromosome of genome of Oscillatoria acuminata PCC 6304.</title>
        <authorList>
            <consortium name="US DOE Joint Genome Institute"/>
            <person name="Gugger M."/>
            <person name="Coursin T."/>
            <person name="Rippka R."/>
            <person name="Tandeau De Marsac N."/>
            <person name="Huntemann M."/>
            <person name="Wei C.-L."/>
            <person name="Han J."/>
            <person name="Detter J.C."/>
            <person name="Han C."/>
            <person name="Tapia R."/>
            <person name="Davenport K."/>
            <person name="Daligault H."/>
            <person name="Erkkila T."/>
            <person name="Gu W."/>
            <person name="Munk A.C.C."/>
            <person name="Teshima H."/>
            <person name="Xu Y."/>
            <person name="Chain P."/>
            <person name="Chen A."/>
            <person name="Krypides N."/>
            <person name="Mavromatis K."/>
            <person name="Markowitz V."/>
            <person name="Szeto E."/>
            <person name="Ivanova N."/>
            <person name="Mikhailova N."/>
            <person name="Ovchinnikova G."/>
            <person name="Pagani I."/>
            <person name="Pati A."/>
            <person name="Goodwin L."/>
            <person name="Peters L."/>
            <person name="Pitluck S."/>
            <person name="Woyke T."/>
            <person name="Kerfeld C."/>
        </authorList>
    </citation>
    <scope>NUCLEOTIDE SEQUENCE [LARGE SCALE GENOMIC DNA]</scope>
    <source>
        <strain evidence="2 3">PCC 6304</strain>
    </source>
</reference>
<gene>
    <name evidence="2" type="ORF">Oscil6304_3393</name>
</gene>
<name>K9TKN8_9CYAN</name>
<evidence type="ECO:0000313" key="2">
    <source>
        <dbReference type="EMBL" id="AFY82963.1"/>
    </source>
</evidence>
<dbReference type="STRING" id="56110.Oscil6304_3393"/>